<reference evidence="2 3" key="1">
    <citation type="submission" date="2019-05" db="EMBL/GenBank/DDBJ databases">
        <authorList>
            <consortium name="Science for Life Laboratories"/>
        </authorList>
    </citation>
    <scope>NUCLEOTIDE SEQUENCE [LARGE SCALE GENOMIC DNA]</scope>
    <source>
        <strain evidence="2">Soil9</strain>
    </source>
</reference>
<proteinExistence type="predicted"/>
<dbReference type="RefSeq" id="WP_162666253.1">
    <property type="nucleotide sequence ID" value="NZ_LR593886.1"/>
</dbReference>
<dbReference type="EMBL" id="LR593886">
    <property type="protein sequence ID" value="VTR91227.1"/>
    <property type="molecule type" value="Genomic_DNA"/>
</dbReference>
<name>A0A6P2CRM3_9BACT</name>
<dbReference type="AlphaFoldDB" id="A0A6P2CRM3"/>
<evidence type="ECO:0000256" key="1">
    <source>
        <dbReference type="SAM" id="SignalP"/>
    </source>
</evidence>
<evidence type="ECO:0000313" key="2">
    <source>
        <dbReference type="EMBL" id="VTR91227.1"/>
    </source>
</evidence>
<protein>
    <submittedName>
        <fullName evidence="2">Uncharacterized protein</fullName>
    </submittedName>
</protein>
<dbReference type="KEGG" id="gms:SOIL9_64870"/>
<accession>A0A6P2CRM3</accession>
<feature type="chain" id="PRO_5026818702" evidence="1">
    <location>
        <begin position="26"/>
        <end position="399"/>
    </location>
</feature>
<gene>
    <name evidence="2" type="ORF">SOIL9_64870</name>
</gene>
<evidence type="ECO:0000313" key="3">
    <source>
        <dbReference type="Proteomes" id="UP000464178"/>
    </source>
</evidence>
<sequence length="399" mass="43406">MQRWTCIAATLALLGAALALAPARAADDDMTRALTALKAITKEGRGNEDAGPAWKTLVSRGGTALLPALEAFDDNNPTAANWLRTAVDAIAEGEKAANRQLPADKLEAFVKDTKNAANARLVAYELLVGQDAAAKERLLPGFLDDKSPDLRRDAVGHQLDILEKSTRANVRADLEKLFAFTRDQDQVESLAKKIEEKGGKVSVSEHFGFVTHAALIGPFDSTAGKGFDTVYPPESAKDTEGKFKGKEDKELKWGAFTTTDKSGTFNLNKMLAAHKDAVTYARAIVVAGAETPAEIRVTSPTAVQIFLNGKKLFAREEYHHGAPFDANIGKATLQKGENVILLKVCQNNQREDWAQVWQFQMRVCDATGGPLPLEQKITVDGKSQTHKLGWLPESKEEKK</sequence>
<keyword evidence="1" id="KW-0732">Signal</keyword>
<dbReference type="Proteomes" id="UP000464178">
    <property type="component" value="Chromosome"/>
</dbReference>
<feature type="signal peptide" evidence="1">
    <location>
        <begin position="1"/>
        <end position="25"/>
    </location>
</feature>
<keyword evidence="3" id="KW-1185">Reference proteome</keyword>
<organism evidence="2 3">
    <name type="scientific">Gemmata massiliana</name>
    <dbReference type="NCBI Taxonomy" id="1210884"/>
    <lineage>
        <taxon>Bacteria</taxon>
        <taxon>Pseudomonadati</taxon>
        <taxon>Planctomycetota</taxon>
        <taxon>Planctomycetia</taxon>
        <taxon>Gemmatales</taxon>
        <taxon>Gemmataceae</taxon>
        <taxon>Gemmata</taxon>
    </lineage>
</organism>